<dbReference type="GO" id="GO:0009103">
    <property type="term" value="P:lipopolysaccharide biosynthetic process"/>
    <property type="evidence" value="ECO:0007669"/>
    <property type="project" value="TreeGrafter"/>
</dbReference>
<keyword evidence="1 3" id="KW-0808">Transferase</keyword>
<name>A0A368U6W3_9GAMM</name>
<evidence type="ECO:0000313" key="4">
    <source>
        <dbReference type="Proteomes" id="UP000253204"/>
    </source>
</evidence>
<dbReference type="CDD" id="cd03801">
    <property type="entry name" value="GT4_PimA-like"/>
    <property type="match status" value="1"/>
</dbReference>
<dbReference type="InterPro" id="IPR001296">
    <property type="entry name" value="Glyco_trans_1"/>
</dbReference>
<dbReference type="AlphaFoldDB" id="A0A368U6W3"/>
<dbReference type="Pfam" id="PF00534">
    <property type="entry name" value="Glycos_transf_1"/>
    <property type="match status" value="1"/>
</dbReference>
<dbReference type="Gene3D" id="3.40.50.2000">
    <property type="entry name" value="Glycogen Phosphorylase B"/>
    <property type="match status" value="2"/>
</dbReference>
<evidence type="ECO:0000259" key="2">
    <source>
        <dbReference type="Pfam" id="PF00534"/>
    </source>
</evidence>
<dbReference type="SUPFAM" id="SSF53756">
    <property type="entry name" value="UDP-Glycosyltransferase/glycogen phosphorylase"/>
    <property type="match status" value="1"/>
</dbReference>
<gene>
    <name evidence="3" type="ORF">DU506_09310</name>
</gene>
<dbReference type="OrthoDB" id="9802525at2"/>
<protein>
    <submittedName>
        <fullName evidence="3">Glycosyltransferase</fullName>
    </submittedName>
</protein>
<dbReference type="GO" id="GO:0016757">
    <property type="term" value="F:glycosyltransferase activity"/>
    <property type="evidence" value="ECO:0007669"/>
    <property type="project" value="InterPro"/>
</dbReference>
<sequence length="370" mass="42450">MKVMRVLFCVRHNFHSAPGGAQIQIMKTKQYLEEIGVQSDLVTDPENADFSNYDIVHLTDLTWVYDLFGYIEKLEKVNYQGKVVLSTIYWPFDDYAKNGAPPLQSLFYTLFGINGFERAKALAKLLMRRESVYLKGVFNSYITSQREIVESVDLLLPNSEMEAQALFNRLDVDKPYSVVNNAIDTDVFEFIKEDTKEEVRQDLVTFVARIDSRKNQIGFLESIMHTDFKVLFIGNPGPNSQKYYERLKKLAEKRGNVEFLSHLDQSEVFRHMTKAKVNVLTSWIETPGLVSLEAAYAGCNIVVSDKGSVREYFKDYAFYCDPADSHSMKEAVLKAIQAPYDPGISEMIENEYSWRKAAQQTLSAYQKLLC</sequence>
<accession>A0A368U6W3</accession>
<dbReference type="PANTHER" id="PTHR46401:SF2">
    <property type="entry name" value="GLYCOSYLTRANSFERASE WBBK-RELATED"/>
    <property type="match status" value="1"/>
</dbReference>
<evidence type="ECO:0000313" key="3">
    <source>
        <dbReference type="EMBL" id="RCV92187.1"/>
    </source>
</evidence>
<dbReference type="Proteomes" id="UP000253204">
    <property type="component" value="Unassembled WGS sequence"/>
</dbReference>
<evidence type="ECO:0000256" key="1">
    <source>
        <dbReference type="ARBA" id="ARBA00022679"/>
    </source>
</evidence>
<organism evidence="3 4">
    <name type="scientific">Vreelandella rituensis</name>
    <dbReference type="NCBI Taxonomy" id="2282306"/>
    <lineage>
        <taxon>Bacteria</taxon>
        <taxon>Pseudomonadati</taxon>
        <taxon>Pseudomonadota</taxon>
        <taxon>Gammaproteobacteria</taxon>
        <taxon>Oceanospirillales</taxon>
        <taxon>Halomonadaceae</taxon>
        <taxon>Vreelandella</taxon>
    </lineage>
</organism>
<feature type="domain" description="Glycosyl transferase family 1" evidence="2">
    <location>
        <begin position="189"/>
        <end position="342"/>
    </location>
</feature>
<dbReference type="EMBL" id="QPIJ01000017">
    <property type="protein sequence ID" value="RCV92187.1"/>
    <property type="molecule type" value="Genomic_DNA"/>
</dbReference>
<keyword evidence="4" id="KW-1185">Reference proteome</keyword>
<reference evidence="3 4" key="1">
    <citation type="submission" date="2018-07" db="EMBL/GenBank/DDBJ databases">
        <title>Halomonas rutogse sp. nov., isolated from Lake TangqianCo on Tibetan Plateau.</title>
        <authorList>
            <person name="Lu H."/>
            <person name="Xing P."/>
            <person name="Wu Q."/>
        </authorList>
    </citation>
    <scope>NUCLEOTIDE SEQUENCE [LARGE SCALE GENOMIC DNA]</scope>
    <source>
        <strain evidence="3 4">TQ8S</strain>
    </source>
</reference>
<dbReference type="PANTHER" id="PTHR46401">
    <property type="entry name" value="GLYCOSYLTRANSFERASE WBBK-RELATED"/>
    <property type="match status" value="1"/>
</dbReference>
<comment type="caution">
    <text evidence="3">The sequence shown here is derived from an EMBL/GenBank/DDBJ whole genome shotgun (WGS) entry which is preliminary data.</text>
</comment>
<proteinExistence type="predicted"/>